<protein>
    <recommendedName>
        <fullName evidence="3">serine-type D-Ala-D-Ala carboxypeptidase</fullName>
        <ecNumber evidence="3">3.4.16.4</ecNumber>
    </recommendedName>
</protein>
<evidence type="ECO:0000256" key="1">
    <source>
        <dbReference type="ARBA" id="ARBA00004752"/>
    </source>
</evidence>
<gene>
    <name evidence="17" type="ORF">M670_03350</name>
</gene>
<dbReference type="GO" id="GO:0006508">
    <property type="term" value="P:proteolysis"/>
    <property type="evidence" value="ECO:0007669"/>
    <property type="project" value="UniProtKB-KW"/>
</dbReference>
<dbReference type="SMART" id="SM00936">
    <property type="entry name" value="PBP5_C"/>
    <property type="match status" value="1"/>
</dbReference>
<dbReference type="InterPro" id="IPR001967">
    <property type="entry name" value="Peptidase_S11_N"/>
</dbReference>
<evidence type="ECO:0000256" key="14">
    <source>
        <dbReference type="RuleBase" id="RU004016"/>
    </source>
</evidence>
<feature type="transmembrane region" description="Helical" evidence="15">
    <location>
        <begin position="7"/>
        <end position="24"/>
    </location>
</feature>
<proteinExistence type="inferred from homology"/>
<evidence type="ECO:0000256" key="10">
    <source>
        <dbReference type="ARBA" id="ARBA00023316"/>
    </source>
</evidence>
<keyword evidence="9" id="KW-0573">Peptidoglycan synthesis</keyword>
<dbReference type="RefSeq" id="WP_035196912.1">
    <property type="nucleotide sequence ID" value="NZ_JJRY01000015.1"/>
</dbReference>
<dbReference type="InterPro" id="IPR012338">
    <property type="entry name" value="Beta-lactam/transpept-like"/>
</dbReference>
<dbReference type="Gene3D" id="2.30.140.30">
    <property type="match status" value="1"/>
</dbReference>
<keyword evidence="10" id="KW-0961">Cell wall biogenesis/degradation</keyword>
<feature type="active site" description="Acyl-ester intermediate" evidence="12">
    <location>
        <position position="61"/>
    </location>
</feature>
<organism evidence="17 18">
    <name type="scientific">Schinkia azotoformans MEV2011</name>
    <dbReference type="NCBI Taxonomy" id="1348973"/>
    <lineage>
        <taxon>Bacteria</taxon>
        <taxon>Bacillati</taxon>
        <taxon>Bacillota</taxon>
        <taxon>Bacilli</taxon>
        <taxon>Bacillales</taxon>
        <taxon>Bacillaceae</taxon>
        <taxon>Calidifontibacillus/Schinkia group</taxon>
        <taxon>Schinkia</taxon>
    </lineage>
</organism>
<dbReference type="EMBL" id="JJRY01000015">
    <property type="protein sequence ID" value="KEF37316.1"/>
    <property type="molecule type" value="Genomic_DNA"/>
</dbReference>
<dbReference type="InterPro" id="IPR018044">
    <property type="entry name" value="Peptidase_S11"/>
</dbReference>
<evidence type="ECO:0000256" key="2">
    <source>
        <dbReference type="ARBA" id="ARBA00007164"/>
    </source>
</evidence>
<dbReference type="SUPFAM" id="SSF56601">
    <property type="entry name" value="beta-lactamase/transpeptidase-like"/>
    <property type="match status" value="1"/>
</dbReference>
<feature type="domain" description="Peptidase S11 D-Ala-D-Ala carboxypeptidase A C-terminal" evidence="16">
    <location>
        <begin position="272"/>
        <end position="360"/>
    </location>
</feature>
<dbReference type="PATRIC" id="fig|1348973.3.peg.3229"/>
<dbReference type="AlphaFoldDB" id="A0A072NII1"/>
<feature type="active site" evidence="12">
    <location>
        <position position="116"/>
    </location>
</feature>
<dbReference type="OrthoDB" id="9791132at2"/>
<reference evidence="17 18" key="1">
    <citation type="submission" date="2014-04" db="EMBL/GenBank/DDBJ databases">
        <title>Draft genome sequence of Bacillus azotoformans MEV2011, a (co-) denitrifying strain unable to grow in the presence of oxygen.</title>
        <authorList>
            <person name="Nielsen M."/>
            <person name="Schreiber L."/>
            <person name="Finster K."/>
            <person name="Schramm A."/>
        </authorList>
    </citation>
    <scope>NUCLEOTIDE SEQUENCE [LARGE SCALE GENOMIC DNA]</scope>
    <source>
        <strain evidence="17 18">MEV2011</strain>
    </source>
</reference>
<dbReference type="Pfam" id="PF07943">
    <property type="entry name" value="PBP5_C"/>
    <property type="match status" value="1"/>
</dbReference>
<dbReference type="GO" id="GO:0008360">
    <property type="term" value="P:regulation of cell shape"/>
    <property type="evidence" value="ECO:0007669"/>
    <property type="project" value="UniProtKB-KW"/>
</dbReference>
<evidence type="ECO:0000313" key="18">
    <source>
        <dbReference type="Proteomes" id="UP000027936"/>
    </source>
</evidence>
<evidence type="ECO:0000256" key="12">
    <source>
        <dbReference type="PIRSR" id="PIRSR618044-1"/>
    </source>
</evidence>
<dbReference type="Proteomes" id="UP000027936">
    <property type="component" value="Unassembled WGS sequence"/>
</dbReference>
<feature type="active site" description="Acyl-ester intermediate" evidence="12">
    <location>
        <position position="64"/>
    </location>
</feature>
<evidence type="ECO:0000256" key="4">
    <source>
        <dbReference type="ARBA" id="ARBA00022645"/>
    </source>
</evidence>
<comment type="caution">
    <text evidence="17">The sequence shown here is derived from an EMBL/GenBank/DDBJ whole genome shotgun (WGS) entry which is preliminary data.</text>
</comment>
<keyword evidence="15" id="KW-1133">Transmembrane helix</keyword>
<dbReference type="GO" id="GO:0009252">
    <property type="term" value="P:peptidoglycan biosynthetic process"/>
    <property type="evidence" value="ECO:0007669"/>
    <property type="project" value="UniProtKB-UniPathway"/>
</dbReference>
<comment type="similarity">
    <text evidence="2 14">Belongs to the peptidase S11 family.</text>
</comment>
<evidence type="ECO:0000256" key="13">
    <source>
        <dbReference type="PIRSR" id="PIRSR618044-2"/>
    </source>
</evidence>
<evidence type="ECO:0000256" key="7">
    <source>
        <dbReference type="ARBA" id="ARBA00022801"/>
    </source>
</evidence>
<keyword evidence="6" id="KW-0732">Signal</keyword>
<evidence type="ECO:0000256" key="8">
    <source>
        <dbReference type="ARBA" id="ARBA00022960"/>
    </source>
</evidence>
<keyword evidence="4 17" id="KW-0121">Carboxypeptidase</keyword>
<dbReference type="PRINTS" id="PR00725">
    <property type="entry name" value="DADACBPTASE1"/>
</dbReference>
<dbReference type="GO" id="GO:0071555">
    <property type="term" value="P:cell wall organization"/>
    <property type="evidence" value="ECO:0007669"/>
    <property type="project" value="UniProtKB-KW"/>
</dbReference>
<evidence type="ECO:0000313" key="17">
    <source>
        <dbReference type="EMBL" id="KEF37316.1"/>
    </source>
</evidence>
<keyword evidence="5" id="KW-0645">Protease</keyword>
<evidence type="ECO:0000256" key="11">
    <source>
        <dbReference type="ARBA" id="ARBA00034000"/>
    </source>
</evidence>
<evidence type="ECO:0000256" key="9">
    <source>
        <dbReference type="ARBA" id="ARBA00022984"/>
    </source>
</evidence>
<comment type="catalytic activity">
    <reaction evidence="11">
        <text>Preferential cleavage: (Ac)2-L-Lys-D-Ala-|-D-Ala. Also transpeptidation of peptidyl-alanyl moieties that are N-acyl substituents of D-alanine.</text>
        <dbReference type="EC" id="3.4.16.4"/>
    </reaction>
</comment>
<dbReference type="Pfam" id="PF00768">
    <property type="entry name" value="Peptidase_S11"/>
    <property type="match status" value="1"/>
</dbReference>
<keyword evidence="15" id="KW-0472">Membrane</keyword>
<comment type="pathway">
    <text evidence="1">Cell wall biogenesis; peptidoglycan biosynthesis.</text>
</comment>
<dbReference type="EC" id="3.4.16.4" evidence="3"/>
<evidence type="ECO:0000256" key="3">
    <source>
        <dbReference type="ARBA" id="ARBA00012448"/>
    </source>
</evidence>
<dbReference type="PANTHER" id="PTHR21581:SF33">
    <property type="entry name" value="D-ALANYL-D-ALANINE CARBOXYPEPTIDASE DACB"/>
    <property type="match status" value="1"/>
</dbReference>
<keyword evidence="8" id="KW-0133">Cell shape</keyword>
<dbReference type="PANTHER" id="PTHR21581">
    <property type="entry name" value="D-ALANYL-D-ALANINE CARBOXYPEPTIDASE"/>
    <property type="match status" value="1"/>
</dbReference>
<name>A0A072NII1_SCHAZ</name>
<dbReference type="InterPro" id="IPR012907">
    <property type="entry name" value="Peptidase_S11_C"/>
</dbReference>
<dbReference type="UniPathway" id="UPA00219"/>
<dbReference type="Gene3D" id="3.40.710.10">
    <property type="entry name" value="DD-peptidase/beta-lactamase superfamily"/>
    <property type="match status" value="1"/>
</dbReference>
<evidence type="ECO:0000256" key="15">
    <source>
        <dbReference type="SAM" id="Phobius"/>
    </source>
</evidence>
<feature type="binding site" evidence="13">
    <location>
        <position position="225"/>
    </location>
    <ligand>
        <name>substrate</name>
    </ligand>
</feature>
<evidence type="ECO:0000259" key="16">
    <source>
        <dbReference type="SMART" id="SM00936"/>
    </source>
</evidence>
<keyword evidence="7 17" id="KW-0378">Hydrolase</keyword>
<sequence length="384" mass="43343">MSCFKKVIFLHIIVIFLSSVFIPYKGAAISNVSAETAILMDFESGRVLYEKAAHKKMRIASITKIMTAILAIESGKLDETVKVSDKAVRTEGSSVYLKPGEKIKLEHLVYGLMLRSGNDTAVAIAEYIGGSVEGFVFLMNQKAQEIGMRDTVFSNPHGLDDHENHFSTAYDMAILTKYAMENETYREISGTKVHKAPNPDEKWDRSWKNKNKLLTGLYEYSTGGKTGFTKRAKRTLVSTAEKDGHDLIAVTLNGPNDWNDHISMFEWGFAQYDLENVVKKGVVHSVKDDFYKGKVVVRRDFLYPVTDKEKDNLKVEVKLIKPDSNWKKVNDIPAPCGIMIIKLDNKNIGEIPLYYDKHGKVSQKTWFSNLKEMFLSMIGVHSHG</sequence>
<keyword evidence="15" id="KW-0812">Transmembrane</keyword>
<accession>A0A072NII1</accession>
<evidence type="ECO:0000256" key="5">
    <source>
        <dbReference type="ARBA" id="ARBA00022670"/>
    </source>
</evidence>
<dbReference type="GO" id="GO:0009002">
    <property type="term" value="F:serine-type D-Ala-D-Ala carboxypeptidase activity"/>
    <property type="evidence" value="ECO:0007669"/>
    <property type="project" value="UniProtKB-EC"/>
</dbReference>
<evidence type="ECO:0000256" key="6">
    <source>
        <dbReference type="ARBA" id="ARBA00022729"/>
    </source>
</evidence>